<evidence type="ECO:0000259" key="4">
    <source>
        <dbReference type="SMART" id="SM00822"/>
    </source>
</evidence>
<dbReference type="PRINTS" id="PR00080">
    <property type="entry name" value="SDRFAMILY"/>
</dbReference>
<dbReference type="SUPFAM" id="SSF51735">
    <property type="entry name" value="NAD(P)-binding Rossmann-fold domains"/>
    <property type="match status" value="1"/>
</dbReference>
<sequence>MLSHKVVVITGASSGVGLETALLCAGKGAETVLIGRDPEKLKSAERKINELGYSTGSFAVDIGDSDQVEKVFRKIAGKYGRIDVLVNCAGTGKFAALDSTKMEDVKKMFSVNVIGLIACTRSVLPLMIGQGGGHIVNIASIAGKLATPKSTVYAATKHAVIGFSNGLRMEVEDRGIIVTVVNPGPIQTAFFQTADPSGHYADEVSRFMLSPQFVARKIVKGIEKRKREINLPWYMDLGTRIYQLCPELVESLGGRWLKMK</sequence>
<organism evidence="5 6">
    <name type="scientific">Sporolactobacillus putidus</name>
    <dbReference type="NCBI Taxonomy" id="492735"/>
    <lineage>
        <taxon>Bacteria</taxon>
        <taxon>Bacillati</taxon>
        <taxon>Bacillota</taxon>
        <taxon>Bacilli</taxon>
        <taxon>Bacillales</taxon>
        <taxon>Sporolactobacillaceae</taxon>
        <taxon>Sporolactobacillus</taxon>
    </lineage>
</organism>
<dbReference type="GO" id="GO:0016020">
    <property type="term" value="C:membrane"/>
    <property type="evidence" value="ECO:0007669"/>
    <property type="project" value="TreeGrafter"/>
</dbReference>
<reference evidence="5" key="2">
    <citation type="submission" date="2020-09" db="EMBL/GenBank/DDBJ databases">
        <authorList>
            <person name="Sun Q."/>
            <person name="Ohkuma M."/>
        </authorList>
    </citation>
    <scope>NUCLEOTIDE SEQUENCE</scope>
    <source>
        <strain evidence="5">JCM 15325</strain>
    </source>
</reference>
<dbReference type="GO" id="GO:0016491">
    <property type="term" value="F:oxidoreductase activity"/>
    <property type="evidence" value="ECO:0007669"/>
    <property type="project" value="UniProtKB-KW"/>
</dbReference>
<dbReference type="InterPro" id="IPR020904">
    <property type="entry name" value="Sc_DH/Rdtase_CS"/>
</dbReference>
<accession>A0A917S077</accession>
<comment type="similarity">
    <text evidence="1 3">Belongs to the short-chain dehydrogenases/reductases (SDR) family.</text>
</comment>
<dbReference type="Proteomes" id="UP000654670">
    <property type="component" value="Unassembled WGS sequence"/>
</dbReference>
<dbReference type="PRINTS" id="PR00081">
    <property type="entry name" value="GDHRDH"/>
</dbReference>
<dbReference type="PROSITE" id="PS00061">
    <property type="entry name" value="ADH_SHORT"/>
    <property type="match status" value="1"/>
</dbReference>
<name>A0A917S077_9BACL</name>
<keyword evidence="6" id="KW-1185">Reference proteome</keyword>
<comment type="caution">
    <text evidence="5">The sequence shown here is derived from an EMBL/GenBank/DDBJ whole genome shotgun (WGS) entry which is preliminary data.</text>
</comment>
<protein>
    <submittedName>
        <fullName evidence="5">Oxidoreductase</fullName>
    </submittedName>
</protein>
<dbReference type="InterPro" id="IPR036291">
    <property type="entry name" value="NAD(P)-bd_dom_sf"/>
</dbReference>
<dbReference type="Gene3D" id="3.40.50.720">
    <property type="entry name" value="NAD(P)-binding Rossmann-like Domain"/>
    <property type="match status" value="1"/>
</dbReference>
<dbReference type="SMART" id="SM00822">
    <property type="entry name" value="PKS_KR"/>
    <property type="match status" value="1"/>
</dbReference>
<evidence type="ECO:0000256" key="2">
    <source>
        <dbReference type="ARBA" id="ARBA00023002"/>
    </source>
</evidence>
<dbReference type="InterPro" id="IPR002347">
    <property type="entry name" value="SDR_fam"/>
</dbReference>
<proteinExistence type="inferred from homology"/>
<dbReference type="AlphaFoldDB" id="A0A917S077"/>
<evidence type="ECO:0000313" key="6">
    <source>
        <dbReference type="Proteomes" id="UP000654670"/>
    </source>
</evidence>
<gene>
    <name evidence="5" type="ORF">GCM10007968_08270</name>
</gene>
<dbReference type="PANTHER" id="PTHR44196">
    <property type="entry name" value="DEHYDROGENASE/REDUCTASE SDR FAMILY MEMBER 7B"/>
    <property type="match status" value="1"/>
</dbReference>
<dbReference type="PIRSF" id="PIRSF000126">
    <property type="entry name" value="11-beta-HSD1"/>
    <property type="match status" value="1"/>
</dbReference>
<evidence type="ECO:0000256" key="1">
    <source>
        <dbReference type="ARBA" id="ARBA00006484"/>
    </source>
</evidence>
<dbReference type="InterPro" id="IPR057326">
    <property type="entry name" value="KR_dom"/>
</dbReference>
<reference evidence="5" key="1">
    <citation type="journal article" date="2014" name="Int. J. Syst. Evol. Microbiol.">
        <title>Complete genome sequence of Corynebacterium casei LMG S-19264T (=DSM 44701T), isolated from a smear-ripened cheese.</title>
        <authorList>
            <consortium name="US DOE Joint Genome Institute (JGI-PGF)"/>
            <person name="Walter F."/>
            <person name="Albersmeier A."/>
            <person name="Kalinowski J."/>
            <person name="Ruckert C."/>
        </authorList>
    </citation>
    <scope>NUCLEOTIDE SEQUENCE</scope>
    <source>
        <strain evidence="5">JCM 15325</strain>
    </source>
</reference>
<dbReference type="Pfam" id="PF00106">
    <property type="entry name" value="adh_short"/>
    <property type="match status" value="1"/>
</dbReference>
<dbReference type="RefSeq" id="WP_188801832.1">
    <property type="nucleotide sequence ID" value="NZ_BMOK01000003.1"/>
</dbReference>
<evidence type="ECO:0000256" key="3">
    <source>
        <dbReference type="RuleBase" id="RU000363"/>
    </source>
</evidence>
<dbReference type="PANTHER" id="PTHR44196:SF1">
    <property type="entry name" value="DEHYDROGENASE_REDUCTASE SDR FAMILY MEMBER 7B"/>
    <property type="match status" value="1"/>
</dbReference>
<evidence type="ECO:0000313" key="5">
    <source>
        <dbReference type="EMBL" id="GGL46528.1"/>
    </source>
</evidence>
<dbReference type="EMBL" id="BMOK01000003">
    <property type="protein sequence ID" value="GGL46528.1"/>
    <property type="molecule type" value="Genomic_DNA"/>
</dbReference>
<feature type="domain" description="Ketoreductase" evidence="4">
    <location>
        <begin position="5"/>
        <end position="189"/>
    </location>
</feature>
<keyword evidence="2" id="KW-0560">Oxidoreductase</keyword>